<dbReference type="AlphaFoldDB" id="X0V4R2"/>
<dbReference type="SUPFAM" id="SSF53474">
    <property type="entry name" value="alpha/beta-Hydrolases"/>
    <property type="match status" value="1"/>
</dbReference>
<dbReference type="PANTHER" id="PTHR45527">
    <property type="entry name" value="NONRIBOSOMAL PEPTIDE SYNTHETASE"/>
    <property type="match status" value="1"/>
</dbReference>
<dbReference type="InterPro" id="IPR029058">
    <property type="entry name" value="AB_hydrolase_fold"/>
</dbReference>
<dbReference type="InterPro" id="IPR009081">
    <property type="entry name" value="PP-bd_ACP"/>
</dbReference>
<name>X0V4R2_9ZZZZ</name>
<keyword evidence="2" id="KW-0597">Phosphoprotein</keyword>
<keyword evidence="1" id="KW-0596">Phosphopantetheine</keyword>
<dbReference type="InterPro" id="IPR001031">
    <property type="entry name" value="Thioesterase"/>
</dbReference>
<protein>
    <recommendedName>
        <fullName evidence="3">Carrier domain-containing protein</fullName>
    </recommendedName>
</protein>
<dbReference type="GO" id="GO:0072330">
    <property type="term" value="P:monocarboxylic acid biosynthetic process"/>
    <property type="evidence" value="ECO:0007669"/>
    <property type="project" value="UniProtKB-ARBA"/>
</dbReference>
<dbReference type="Pfam" id="PF00550">
    <property type="entry name" value="PP-binding"/>
    <property type="match status" value="1"/>
</dbReference>
<dbReference type="SUPFAM" id="SSF47336">
    <property type="entry name" value="ACP-like"/>
    <property type="match status" value="1"/>
</dbReference>
<dbReference type="InterPro" id="IPR036736">
    <property type="entry name" value="ACP-like_sf"/>
</dbReference>
<dbReference type="GO" id="GO:0005737">
    <property type="term" value="C:cytoplasm"/>
    <property type="evidence" value="ECO:0007669"/>
    <property type="project" value="TreeGrafter"/>
</dbReference>
<evidence type="ECO:0000313" key="4">
    <source>
        <dbReference type="EMBL" id="GAG13090.1"/>
    </source>
</evidence>
<evidence type="ECO:0000256" key="2">
    <source>
        <dbReference type="ARBA" id="ARBA00022553"/>
    </source>
</evidence>
<accession>X0V4R2</accession>
<dbReference type="GO" id="GO:0044550">
    <property type="term" value="P:secondary metabolite biosynthetic process"/>
    <property type="evidence" value="ECO:0007669"/>
    <property type="project" value="TreeGrafter"/>
</dbReference>
<gene>
    <name evidence="4" type="ORF">S01H1_39515</name>
</gene>
<dbReference type="EMBL" id="BARS01024944">
    <property type="protein sequence ID" value="GAG13090.1"/>
    <property type="molecule type" value="Genomic_DNA"/>
</dbReference>
<dbReference type="Pfam" id="PF00975">
    <property type="entry name" value="Thioesterase"/>
    <property type="match status" value="1"/>
</dbReference>
<organism evidence="4">
    <name type="scientific">marine sediment metagenome</name>
    <dbReference type="NCBI Taxonomy" id="412755"/>
    <lineage>
        <taxon>unclassified sequences</taxon>
        <taxon>metagenomes</taxon>
        <taxon>ecological metagenomes</taxon>
    </lineage>
</organism>
<evidence type="ECO:0000256" key="1">
    <source>
        <dbReference type="ARBA" id="ARBA00022450"/>
    </source>
</evidence>
<dbReference type="Gene3D" id="3.30.300.30">
    <property type="match status" value="1"/>
</dbReference>
<feature type="domain" description="Carrier" evidence="3">
    <location>
        <begin position="80"/>
        <end position="155"/>
    </location>
</feature>
<dbReference type="Gene3D" id="1.10.1200.10">
    <property type="entry name" value="ACP-like"/>
    <property type="match status" value="1"/>
</dbReference>
<reference evidence="4" key="1">
    <citation type="journal article" date="2014" name="Front. Microbiol.">
        <title>High frequency of phylogenetically diverse reductive dehalogenase-homologous genes in deep subseafloor sedimentary metagenomes.</title>
        <authorList>
            <person name="Kawai M."/>
            <person name="Futagami T."/>
            <person name="Toyoda A."/>
            <person name="Takaki Y."/>
            <person name="Nishi S."/>
            <person name="Hori S."/>
            <person name="Arai W."/>
            <person name="Tsubouchi T."/>
            <person name="Morono Y."/>
            <person name="Uchiyama I."/>
            <person name="Ito T."/>
            <person name="Fujiyama A."/>
            <person name="Inagaki F."/>
            <person name="Takami H."/>
        </authorList>
    </citation>
    <scope>NUCLEOTIDE SEQUENCE</scope>
    <source>
        <strain evidence="4">Expedition CK06-06</strain>
    </source>
</reference>
<dbReference type="Pfam" id="PF13193">
    <property type="entry name" value="AMP-binding_C"/>
    <property type="match status" value="1"/>
</dbReference>
<dbReference type="InterPro" id="IPR045851">
    <property type="entry name" value="AMP-bd_C_sf"/>
</dbReference>
<dbReference type="InterPro" id="IPR025110">
    <property type="entry name" value="AMP-bd_C"/>
</dbReference>
<dbReference type="Gene3D" id="3.40.50.1820">
    <property type="entry name" value="alpha/beta hydrolase"/>
    <property type="match status" value="1"/>
</dbReference>
<evidence type="ECO:0000259" key="3">
    <source>
        <dbReference type="PROSITE" id="PS50075"/>
    </source>
</evidence>
<proteinExistence type="predicted"/>
<dbReference type="SUPFAM" id="SSF56801">
    <property type="entry name" value="Acetyl-CoA synthetase-like"/>
    <property type="match status" value="1"/>
</dbReference>
<dbReference type="InterPro" id="IPR020806">
    <property type="entry name" value="PKS_PP-bd"/>
</dbReference>
<dbReference type="PROSITE" id="PS50075">
    <property type="entry name" value="CARRIER"/>
    <property type="match status" value="1"/>
</dbReference>
<dbReference type="FunFam" id="1.10.1200.10:FF:000016">
    <property type="entry name" value="Non-ribosomal peptide synthase"/>
    <property type="match status" value="1"/>
</dbReference>
<dbReference type="PROSITE" id="PS00012">
    <property type="entry name" value="PHOSPHOPANTETHEINE"/>
    <property type="match status" value="1"/>
</dbReference>
<dbReference type="InterPro" id="IPR006162">
    <property type="entry name" value="Ppantetheine_attach_site"/>
</dbReference>
<dbReference type="GO" id="GO:0031177">
    <property type="term" value="F:phosphopantetheine binding"/>
    <property type="evidence" value="ECO:0007669"/>
    <property type="project" value="InterPro"/>
</dbReference>
<dbReference type="GO" id="GO:0043041">
    <property type="term" value="P:amino acid activation for nonribosomal peptide biosynthetic process"/>
    <property type="evidence" value="ECO:0007669"/>
    <property type="project" value="TreeGrafter"/>
</dbReference>
<feature type="non-terminal residue" evidence="4">
    <location>
        <position position="268"/>
    </location>
</feature>
<dbReference type="SMART" id="SM00823">
    <property type="entry name" value="PKS_PP"/>
    <property type="match status" value="1"/>
</dbReference>
<dbReference type="PANTHER" id="PTHR45527:SF1">
    <property type="entry name" value="FATTY ACID SYNTHASE"/>
    <property type="match status" value="1"/>
</dbReference>
<comment type="caution">
    <text evidence="4">The sequence shown here is derived from an EMBL/GenBank/DDBJ whole genome shotgun (WGS) entry which is preliminary data.</text>
</comment>
<sequence>MILREDDHQDSRLVAYIVLNSPDAVLGEALRGFVKDRLPDYMVPSAFVVLEAIPLSPNGKVDRKALPAPSRPVSSAEYVAPKTRLEEQLSAIWAGLLGLERIGTGDDFFLLGGHSLLAVRMVAEISSRLAIDLPVAAVFALPTVAELAGRIQSLRRGEEHDALPEVELAHELATALIGRRLEHRGSLVEIRPGGSRPPLFCVHGLGGYVTGFVPVARALPEGRPFYGLRAQGLEVSESPDDTIEAMARRYAEAIRSVQPAGPYHLSGW</sequence>